<dbReference type="Proteomes" id="UP000829517">
    <property type="component" value="Unassembled WGS sequence"/>
</dbReference>
<protein>
    <submittedName>
        <fullName evidence="1">Uncharacterized protein</fullName>
    </submittedName>
</protein>
<name>A0ABS9J7R2_9FLAO</name>
<dbReference type="RefSeq" id="WP_236960977.1">
    <property type="nucleotide sequence ID" value="NZ_JAETXX010000022.1"/>
</dbReference>
<sequence>MKNETLFDEKYINLFSPDGIEFIYSILQSLGYLDFKSSEAREKSISVIERLFELDLIEIFHWGDYQNMLKDRQFTTSETITHIKKVWFVGADFSDFYRMPMFKFKEWYLNSLREQGLEECTDWKIFVEEKIGSLEQWIEENRPKD</sequence>
<accession>A0ABS9J7R2</accession>
<organism evidence="1 2">
    <name type="scientific">Joostella atrarenae</name>
    <dbReference type="NCBI Taxonomy" id="679257"/>
    <lineage>
        <taxon>Bacteria</taxon>
        <taxon>Pseudomonadati</taxon>
        <taxon>Bacteroidota</taxon>
        <taxon>Flavobacteriia</taxon>
        <taxon>Flavobacteriales</taxon>
        <taxon>Flavobacteriaceae</taxon>
        <taxon>Joostella</taxon>
    </lineage>
</organism>
<gene>
    <name evidence="1" type="ORF">JM658_16680</name>
</gene>
<proteinExistence type="predicted"/>
<comment type="caution">
    <text evidence="1">The sequence shown here is derived from an EMBL/GenBank/DDBJ whole genome shotgun (WGS) entry which is preliminary data.</text>
</comment>
<keyword evidence="2" id="KW-1185">Reference proteome</keyword>
<evidence type="ECO:0000313" key="2">
    <source>
        <dbReference type="Proteomes" id="UP000829517"/>
    </source>
</evidence>
<evidence type="ECO:0000313" key="1">
    <source>
        <dbReference type="EMBL" id="MCF8716464.1"/>
    </source>
</evidence>
<dbReference type="EMBL" id="JAETXX010000022">
    <property type="protein sequence ID" value="MCF8716464.1"/>
    <property type="molecule type" value="Genomic_DNA"/>
</dbReference>
<reference evidence="1 2" key="1">
    <citation type="submission" date="2021-01" db="EMBL/GenBank/DDBJ databases">
        <title>Genome sequencing of Joostella atrarenae M1-2 (= KCTC 23194).</title>
        <authorList>
            <person name="Zakaria M.R."/>
            <person name="Lam M.Q."/>
            <person name="Chong C.S."/>
        </authorList>
    </citation>
    <scope>NUCLEOTIDE SEQUENCE [LARGE SCALE GENOMIC DNA]</scope>
    <source>
        <strain evidence="1 2">M1-2</strain>
    </source>
</reference>